<accession>A0A6L9MNI2</accession>
<keyword evidence="4" id="KW-1185">Reference proteome</keyword>
<organism evidence="3 4">
    <name type="scientific">Aurantimonas aggregata</name>
    <dbReference type="NCBI Taxonomy" id="2047720"/>
    <lineage>
        <taxon>Bacteria</taxon>
        <taxon>Pseudomonadati</taxon>
        <taxon>Pseudomonadota</taxon>
        <taxon>Alphaproteobacteria</taxon>
        <taxon>Hyphomicrobiales</taxon>
        <taxon>Aurantimonadaceae</taxon>
        <taxon>Aurantimonas</taxon>
    </lineage>
</organism>
<feature type="chain" id="PRO_5026775868" description="Cytochrome P460 domain-containing protein" evidence="1">
    <location>
        <begin position="24"/>
        <end position="229"/>
    </location>
</feature>
<dbReference type="EMBL" id="JAAAMJ010000023">
    <property type="protein sequence ID" value="NDV88958.1"/>
    <property type="molecule type" value="Genomic_DNA"/>
</dbReference>
<dbReference type="Gene3D" id="3.50.70.20">
    <property type="entry name" value="Cytochrome P460"/>
    <property type="match status" value="1"/>
</dbReference>
<name>A0A6L9MNI2_9HYPH</name>
<dbReference type="RefSeq" id="WP_163045808.1">
    <property type="nucleotide sequence ID" value="NZ_JAAAMJ010000023.1"/>
</dbReference>
<dbReference type="CDD" id="cd20751">
    <property type="entry name" value="cyt_P460_Ne-like"/>
    <property type="match status" value="1"/>
</dbReference>
<evidence type="ECO:0000313" key="3">
    <source>
        <dbReference type="EMBL" id="NDV88958.1"/>
    </source>
</evidence>
<proteinExistence type="predicted"/>
<protein>
    <recommendedName>
        <fullName evidence="2">Cytochrome P460 domain-containing protein</fullName>
    </recommendedName>
</protein>
<sequence>MARLISYACLIAATALVAGYAAAEDNGETVRSGLPAPGVSLVFNEEGQAALPKGYRSWVHTYTAWETIATSFLDGKVTKTPELHSVYVEPNTYRIFMTTGEWPEGSLMVKEFSTTNTDPNECSGPPAYTCKLGTDTVIFPQERTGVAVMLKDNERYAEEAGGWVYFSFGHQAPPYEKFSPARDRAQCAQCHIDHVGPKDDYVWSVKLNQPGFRRDGDNVKLNLEAGLAE</sequence>
<dbReference type="InterPro" id="IPR038142">
    <property type="entry name" value="Cytochrome_P460_sp"/>
</dbReference>
<dbReference type="AlphaFoldDB" id="A0A6L9MNI2"/>
<dbReference type="Pfam" id="PF16694">
    <property type="entry name" value="Cytochrome_P460"/>
    <property type="match status" value="1"/>
</dbReference>
<feature type="signal peptide" evidence="1">
    <location>
        <begin position="1"/>
        <end position="23"/>
    </location>
</feature>
<gene>
    <name evidence="3" type="ORF">GTW51_19940</name>
</gene>
<keyword evidence="1" id="KW-0732">Signal</keyword>
<evidence type="ECO:0000259" key="2">
    <source>
        <dbReference type="Pfam" id="PF16694"/>
    </source>
</evidence>
<evidence type="ECO:0000313" key="4">
    <source>
        <dbReference type="Proteomes" id="UP000476332"/>
    </source>
</evidence>
<dbReference type="Proteomes" id="UP000476332">
    <property type="component" value="Unassembled WGS sequence"/>
</dbReference>
<reference evidence="3 4" key="1">
    <citation type="submission" date="2020-01" db="EMBL/GenBank/DDBJ databases">
        <title>Genomes of bacteria type strains.</title>
        <authorList>
            <person name="Chen J."/>
            <person name="Zhu S."/>
            <person name="Chen J."/>
        </authorList>
    </citation>
    <scope>NUCLEOTIDE SEQUENCE [LARGE SCALE GENOMIC DNA]</scope>
    <source>
        <strain evidence="3 4">KCTC 52919</strain>
    </source>
</reference>
<dbReference type="InterPro" id="IPR032033">
    <property type="entry name" value="Cytochrome_P460"/>
</dbReference>
<comment type="caution">
    <text evidence="3">The sequence shown here is derived from an EMBL/GenBank/DDBJ whole genome shotgun (WGS) entry which is preliminary data.</text>
</comment>
<feature type="domain" description="Cytochrome P460" evidence="2">
    <location>
        <begin position="52"/>
        <end position="203"/>
    </location>
</feature>
<evidence type="ECO:0000256" key="1">
    <source>
        <dbReference type="SAM" id="SignalP"/>
    </source>
</evidence>